<evidence type="ECO:0000256" key="19">
    <source>
        <dbReference type="PIRSR" id="PIRSR006135-2"/>
    </source>
</evidence>
<dbReference type="KEGG" id="piv:NCTC13079_00696"/>
<feature type="active site" description="GMP-histidine intermediate" evidence="18">
    <location>
        <position position="47"/>
    </location>
</feature>
<feature type="binding site" evidence="19">
    <location>
        <begin position="31"/>
        <end position="33"/>
    </location>
    <ligand>
        <name>GTP</name>
        <dbReference type="ChEBI" id="CHEBI:37565"/>
    </ligand>
</feature>
<dbReference type="UniPathway" id="UPA00148">
    <property type="reaction ID" value="UER00236"/>
</dbReference>
<dbReference type="RefSeq" id="WP_126465252.1">
    <property type="nucleotide sequence ID" value="NZ_JAUSWF010000001.1"/>
</dbReference>
<accession>A0A3S4Y713</accession>
<dbReference type="InterPro" id="IPR003203">
    <property type="entry name" value="CobU/CobP"/>
</dbReference>
<evidence type="ECO:0000256" key="3">
    <source>
        <dbReference type="ARBA" id="ARBA00001522"/>
    </source>
</evidence>
<feature type="binding site" evidence="19">
    <location>
        <begin position="48"/>
        <end position="51"/>
    </location>
    <ligand>
        <name>GTP</name>
        <dbReference type="ChEBI" id="CHEBI:37565"/>
    </ligand>
</feature>
<comment type="function">
    <text evidence="4">Catalyzes ATP-dependent phosphorylation of adenosylcobinamide and addition of GMP to adenosylcobinamide phosphate.</text>
</comment>
<evidence type="ECO:0000256" key="7">
    <source>
        <dbReference type="ARBA" id="ARBA00007490"/>
    </source>
</evidence>
<feature type="binding site" evidence="19">
    <location>
        <begin position="7"/>
        <end position="14"/>
    </location>
    <ligand>
        <name>GTP</name>
        <dbReference type="ChEBI" id="CHEBI:37565"/>
    </ligand>
</feature>
<name>A0A3S4Y713_9FIRM</name>
<dbReference type="GO" id="GO:0005525">
    <property type="term" value="F:GTP binding"/>
    <property type="evidence" value="ECO:0007669"/>
    <property type="project" value="UniProtKB-KW"/>
</dbReference>
<evidence type="ECO:0000256" key="13">
    <source>
        <dbReference type="ARBA" id="ARBA00022777"/>
    </source>
</evidence>
<dbReference type="GO" id="GO:0009236">
    <property type="term" value="P:cobalamin biosynthetic process"/>
    <property type="evidence" value="ECO:0007669"/>
    <property type="project" value="UniProtKB-UniPathway"/>
</dbReference>
<keyword evidence="13 20" id="KW-0418">Kinase</keyword>
<feature type="binding site" evidence="19">
    <location>
        <position position="76"/>
    </location>
    <ligand>
        <name>GTP</name>
        <dbReference type="ChEBI" id="CHEBI:37565"/>
    </ligand>
</feature>
<evidence type="ECO:0000256" key="15">
    <source>
        <dbReference type="ARBA" id="ARBA00023134"/>
    </source>
</evidence>
<sequence>MIALVTGGARSGKSRFAEEKCRAYDRVLYIATAEITDEEMRRRVEEHRKRRPENWDTAESLPDPAEIRNYDAVLLDCVTLLLSRELYLVSQEVDEGDVEMETTRRVIARLEGWIDAARAAGTDLYCVSNEVGMGIVPMDPVSRAFRDCQGRVNQWIAKQSDAVYWLVSGIAVAIKCAD</sequence>
<dbReference type="EC" id="2.7.1.156" evidence="8"/>
<keyword evidence="10" id="KW-0169">Cobalamin biosynthesis</keyword>
<dbReference type="NCBIfam" id="NF004469">
    <property type="entry name" value="PRK05800.1"/>
    <property type="match status" value="1"/>
</dbReference>
<evidence type="ECO:0000256" key="4">
    <source>
        <dbReference type="ARBA" id="ARBA00003889"/>
    </source>
</evidence>
<dbReference type="PIRSF" id="PIRSF006135">
    <property type="entry name" value="CobU"/>
    <property type="match status" value="1"/>
</dbReference>
<evidence type="ECO:0000256" key="9">
    <source>
        <dbReference type="ARBA" id="ARBA00012523"/>
    </source>
</evidence>
<evidence type="ECO:0000256" key="10">
    <source>
        <dbReference type="ARBA" id="ARBA00022573"/>
    </source>
</evidence>
<dbReference type="Gene3D" id="3.40.50.300">
    <property type="entry name" value="P-loop containing nucleotide triphosphate hydrolases"/>
    <property type="match status" value="1"/>
</dbReference>
<reference evidence="20 21" key="1">
    <citation type="submission" date="2018-12" db="EMBL/GenBank/DDBJ databases">
        <authorList>
            <consortium name="Pathogen Informatics"/>
        </authorList>
    </citation>
    <scope>NUCLEOTIDE SEQUENCE [LARGE SCALE GENOMIC DNA]</scope>
    <source>
        <strain evidence="20 21">NCTC13079</strain>
    </source>
</reference>
<evidence type="ECO:0000256" key="1">
    <source>
        <dbReference type="ARBA" id="ARBA00000312"/>
    </source>
</evidence>
<evidence type="ECO:0000313" key="20">
    <source>
        <dbReference type="EMBL" id="VEJ35455.1"/>
    </source>
</evidence>
<feature type="binding site" evidence="19">
    <location>
        <position position="59"/>
    </location>
    <ligand>
        <name>GTP</name>
        <dbReference type="ChEBI" id="CHEBI:37565"/>
    </ligand>
</feature>
<comment type="similarity">
    <text evidence="7">Belongs to the CobU/CobP family.</text>
</comment>
<dbReference type="PANTHER" id="PTHR34848">
    <property type="match status" value="1"/>
</dbReference>
<proteinExistence type="inferred from homology"/>
<evidence type="ECO:0000313" key="21">
    <source>
        <dbReference type="Proteomes" id="UP000269544"/>
    </source>
</evidence>
<comment type="catalytic activity">
    <reaction evidence="2">
        <text>adenosylcob(III)inamide phosphate + GTP + H(+) = adenosylcob(III)inamide-GDP + diphosphate</text>
        <dbReference type="Rhea" id="RHEA:22712"/>
        <dbReference type="ChEBI" id="CHEBI:15378"/>
        <dbReference type="ChEBI" id="CHEBI:33019"/>
        <dbReference type="ChEBI" id="CHEBI:37565"/>
        <dbReference type="ChEBI" id="CHEBI:58502"/>
        <dbReference type="ChEBI" id="CHEBI:60487"/>
        <dbReference type="EC" id="2.7.7.62"/>
    </reaction>
</comment>
<comment type="catalytic activity">
    <reaction evidence="1">
        <text>adenosylcob(III)inamide + ATP = adenosylcob(III)inamide phosphate + ADP + H(+)</text>
        <dbReference type="Rhea" id="RHEA:15769"/>
        <dbReference type="ChEBI" id="CHEBI:2480"/>
        <dbReference type="ChEBI" id="CHEBI:15378"/>
        <dbReference type="ChEBI" id="CHEBI:30616"/>
        <dbReference type="ChEBI" id="CHEBI:58502"/>
        <dbReference type="ChEBI" id="CHEBI:456216"/>
        <dbReference type="EC" id="2.7.1.156"/>
    </reaction>
</comment>
<evidence type="ECO:0000256" key="18">
    <source>
        <dbReference type="PIRSR" id="PIRSR006135-1"/>
    </source>
</evidence>
<comment type="pathway">
    <text evidence="5">Cofactor biosynthesis; adenosylcobalamin biosynthesis; adenosylcobalamin from cob(II)yrinate a,c-diamide: step 6/7.</text>
</comment>
<comment type="pathway">
    <text evidence="6">Cofactor biosynthesis; adenosylcobalamin biosynthesis; adenosylcobalamin from cob(II)yrinate a,c-diamide: step 5/7.</text>
</comment>
<keyword evidence="15 19" id="KW-0342">GTP-binding</keyword>
<evidence type="ECO:0000256" key="14">
    <source>
        <dbReference type="ARBA" id="ARBA00022840"/>
    </source>
</evidence>
<evidence type="ECO:0000256" key="8">
    <source>
        <dbReference type="ARBA" id="ARBA00012016"/>
    </source>
</evidence>
<dbReference type="GO" id="GO:0008820">
    <property type="term" value="F:cobinamide phosphate guanylyltransferase activity"/>
    <property type="evidence" value="ECO:0007669"/>
    <property type="project" value="UniProtKB-EC"/>
</dbReference>
<evidence type="ECO:0000256" key="5">
    <source>
        <dbReference type="ARBA" id="ARBA00004692"/>
    </source>
</evidence>
<evidence type="ECO:0000256" key="2">
    <source>
        <dbReference type="ARBA" id="ARBA00000711"/>
    </source>
</evidence>
<keyword evidence="21" id="KW-1185">Reference proteome</keyword>
<evidence type="ECO:0000256" key="17">
    <source>
        <dbReference type="ARBA" id="ARBA00030571"/>
    </source>
</evidence>
<comment type="catalytic activity">
    <reaction evidence="3">
        <text>adenosylcob(III)inamide + GTP = adenosylcob(III)inamide phosphate + GDP + H(+)</text>
        <dbReference type="Rhea" id="RHEA:15765"/>
        <dbReference type="ChEBI" id="CHEBI:2480"/>
        <dbReference type="ChEBI" id="CHEBI:15378"/>
        <dbReference type="ChEBI" id="CHEBI:37565"/>
        <dbReference type="ChEBI" id="CHEBI:58189"/>
        <dbReference type="ChEBI" id="CHEBI:58502"/>
        <dbReference type="EC" id="2.7.1.156"/>
    </reaction>
</comment>
<evidence type="ECO:0000256" key="6">
    <source>
        <dbReference type="ARBA" id="ARBA00005159"/>
    </source>
</evidence>
<dbReference type="EC" id="2.7.7.62" evidence="9"/>
<dbReference type="EMBL" id="LR134523">
    <property type="protein sequence ID" value="VEJ35455.1"/>
    <property type="molecule type" value="Genomic_DNA"/>
</dbReference>
<dbReference type="GO" id="GO:0005524">
    <property type="term" value="F:ATP binding"/>
    <property type="evidence" value="ECO:0007669"/>
    <property type="project" value="UniProtKB-KW"/>
</dbReference>
<evidence type="ECO:0000256" key="12">
    <source>
        <dbReference type="ARBA" id="ARBA00022741"/>
    </source>
</evidence>
<evidence type="ECO:0000256" key="16">
    <source>
        <dbReference type="ARBA" id="ARBA00029570"/>
    </source>
</evidence>
<dbReference type="GO" id="GO:0043752">
    <property type="term" value="F:adenosylcobinamide kinase activity"/>
    <property type="evidence" value="ECO:0007669"/>
    <property type="project" value="UniProtKB-EC"/>
</dbReference>
<dbReference type="AlphaFoldDB" id="A0A3S4Y713"/>
<dbReference type="PANTHER" id="PTHR34848:SF1">
    <property type="entry name" value="BIFUNCTIONAL ADENOSYLCOBALAMIN BIOSYNTHESIS PROTEIN COBU"/>
    <property type="match status" value="1"/>
</dbReference>
<keyword evidence="11 20" id="KW-0808">Transferase</keyword>
<dbReference type="SUPFAM" id="SSF52540">
    <property type="entry name" value="P-loop containing nucleoside triphosphate hydrolases"/>
    <property type="match status" value="1"/>
</dbReference>
<evidence type="ECO:0000256" key="11">
    <source>
        <dbReference type="ARBA" id="ARBA00022679"/>
    </source>
</evidence>
<dbReference type="OrthoDB" id="9799422at2"/>
<dbReference type="CDD" id="cd00544">
    <property type="entry name" value="CobU"/>
    <property type="match status" value="1"/>
</dbReference>
<organism evidence="20 21">
    <name type="scientific">Aedoeadaptatus ivorii</name>
    <dbReference type="NCBI Taxonomy" id="54006"/>
    <lineage>
        <taxon>Bacteria</taxon>
        <taxon>Bacillati</taxon>
        <taxon>Bacillota</taxon>
        <taxon>Tissierellia</taxon>
        <taxon>Tissierellales</taxon>
        <taxon>Peptoniphilaceae</taxon>
        <taxon>Aedoeadaptatus</taxon>
    </lineage>
</organism>
<keyword evidence="12 19" id="KW-0547">Nucleotide-binding</keyword>
<gene>
    <name evidence="20" type="primary">cobU</name>
    <name evidence="20" type="ORF">NCTC13079_00696</name>
</gene>
<protein>
    <recommendedName>
        <fullName evidence="16">Adenosylcobinamide kinase</fullName>
        <ecNumber evidence="8">2.7.1.156</ecNumber>
        <ecNumber evidence="9">2.7.7.62</ecNumber>
    </recommendedName>
    <alternativeName>
        <fullName evidence="17">Adenosylcobinamide-phosphate guanylyltransferase</fullName>
    </alternativeName>
</protein>
<keyword evidence="14" id="KW-0067">ATP-binding</keyword>
<dbReference type="Pfam" id="PF02283">
    <property type="entry name" value="CobU"/>
    <property type="match status" value="1"/>
</dbReference>
<dbReference type="InterPro" id="IPR027417">
    <property type="entry name" value="P-loop_NTPase"/>
</dbReference>
<dbReference type="Proteomes" id="UP000269544">
    <property type="component" value="Chromosome"/>
</dbReference>